<dbReference type="InterPro" id="IPR014922">
    <property type="entry name" value="YdhG-like"/>
</dbReference>
<dbReference type="Pfam" id="PF08818">
    <property type="entry name" value="DUF1801"/>
    <property type="match status" value="1"/>
</dbReference>
<feature type="domain" description="YdhG-like" evidence="1">
    <location>
        <begin position="31"/>
        <end position="136"/>
    </location>
</feature>
<proteinExistence type="predicted"/>
<evidence type="ECO:0000259" key="1">
    <source>
        <dbReference type="Pfam" id="PF08818"/>
    </source>
</evidence>
<gene>
    <name evidence="2" type="ORF">WH87_10640</name>
</gene>
<dbReference type="AlphaFoldDB" id="A0A0F5QBD1"/>
<dbReference type="STRING" id="1293439.WH87_10640"/>
<sequence>MSGSSSRGAEMAVLDMVSVVDTYLDDLQHARKPEVLTLRRLILDAVPDLVERIKWNAPSFGLGADDRITMRLHPGDRVQLILHRGAKAGADDFFRFEDPAKLLSWAAPDRGVVTIRDANDLTAKAEALSEVLRRWVACTTR</sequence>
<dbReference type="Proteomes" id="UP000033411">
    <property type="component" value="Unassembled WGS sequence"/>
</dbReference>
<comment type="caution">
    <text evidence="2">The sequence shown here is derived from an EMBL/GenBank/DDBJ whole genome shotgun (WGS) entry which is preliminary data.</text>
</comment>
<evidence type="ECO:0000313" key="3">
    <source>
        <dbReference type="Proteomes" id="UP000033411"/>
    </source>
</evidence>
<dbReference type="SUPFAM" id="SSF159888">
    <property type="entry name" value="YdhG-like"/>
    <property type="match status" value="1"/>
</dbReference>
<organism evidence="2 3">
    <name type="scientific">Devosia epidermidihirudinis</name>
    <dbReference type="NCBI Taxonomy" id="1293439"/>
    <lineage>
        <taxon>Bacteria</taxon>
        <taxon>Pseudomonadati</taxon>
        <taxon>Pseudomonadota</taxon>
        <taxon>Alphaproteobacteria</taxon>
        <taxon>Hyphomicrobiales</taxon>
        <taxon>Devosiaceae</taxon>
        <taxon>Devosia</taxon>
    </lineage>
</organism>
<dbReference type="EMBL" id="LANJ01000016">
    <property type="protein sequence ID" value="KKC38307.1"/>
    <property type="molecule type" value="Genomic_DNA"/>
</dbReference>
<reference evidence="2 3" key="1">
    <citation type="submission" date="2015-03" db="EMBL/GenBank/DDBJ databases">
        <authorList>
            <person name="Lepp D."/>
            <person name="Hassan Y.I."/>
            <person name="Li X.-Z."/>
            <person name="Zhou T."/>
        </authorList>
    </citation>
    <scope>NUCLEOTIDE SEQUENCE [LARGE SCALE GENOMIC DNA]</scope>
    <source>
        <strain evidence="2 3">E84</strain>
    </source>
</reference>
<protein>
    <recommendedName>
        <fullName evidence="1">YdhG-like domain-containing protein</fullName>
    </recommendedName>
</protein>
<accession>A0A0F5QBD1</accession>
<dbReference type="Gene3D" id="3.90.1150.200">
    <property type="match status" value="1"/>
</dbReference>
<keyword evidence="3" id="KW-1185">Reference proteome</keyword>
<name>A0A0F5QBD1_9HYPH</name>
<dbReference type="PATRIC" id="fig|1293439.3.peg.1717"/>
<evidence type="ECO:0000313" key="2">
    <source>
        <dbReference type="EMBL" id="KKC38307.1"/>
    </source>
</evidence>